<dbReference type="Pfam" id="PF07943">
    <property type="entry name" value="PBP5_C"/>
    <property type="match status" value="1"/>
</dbReference>
<dbReference type="SUPFAM" id="SSF56601">
    <property type="entry name" value="beta-lactamase/transpeptidase-like"/>
    <property type="match status" value="1"/>
</dbReference>
<comment type="catalytic activity">
    <reaction evidence="12">
        <text>Preferential cleavage: (Ac)2-L-Lys-D-Ala-|-D-Ala. Also transpeptidation of peptidyl-alanyl moieties that are N-acyl substituents of D-alanine.</text>
        <dbReference type="EC" id="3.4.16.4"/>
    </reaction>
</comment>
<dbReference type="InterPro" id="IPR012907">
    <property type="entry name" value="Peptidase_S11_C"/>
</dbReference>
<keyword evidence="7" id="KW-0732">Signal</keyword>
<dbReference type="InterPro" id="IPR001967">
    <property type="entry name" value="Peptidase_S11_N"/>
</dbReference>
<keyword evidence="6" id="KW-0645">Protease</keyword>
<dbReference type="EC" id="3.4.16.4" evidence="4"/>
<evidence type="ECO:0000256" key="13">
    <source>
        <dbReference type="PIRSR" id="PIRSR618044-1"/>
    </source>
</evidence>
<evidence type="ECO:0000256" key="2">
    <source>
        <dbReference type="ARBA" id="ARBA00004752"/>
    </source>
</evidence>
<keyword evidence="8" id="KW-0378">Hydrolase</keyword>
<dbReference type="RefSeq" id="WP_235809488.1">
    <property type="nucleotide sequence ID" value="NZ_AYYY01000036.1"/>
</dbReference>
<evidence type="ECO:0000256" key="8">
    <source>
        <dbReference type="ARBA" id="ARBA00022801"/>
    </source>
</evidence>
<dbReference type="GO" id="GO:0006508">
    <property type="term" value="P:proteolysis"/>
    <property type="evidence" value="ECO:0007669"/>
    <property type="project" value="UniProtKB-KW"/>
</dbReference>
<feature type="domain" description="Peptidase S11 D-Ala-D-Ala carboxypeptidase A C-terminal" evidence="16">
    <location>
        <begin position="309"/>
        <end position="414"/>
    </location>
</feature>
<organism evidence="17 18">
    <name type="scientific">Paucilactobacillus vaccinostercus DSM 20634</name>
    <dbReference type="NCBI Taxonomy" id="1423813"/>
    <lineage>
        <taxon>Bacteria</taxon>
        <taxon>Bacillati</taxon>
        <taxon>Bacillota</taxon>
        <taxon>Bacilli</taxon>
        <taxon>Lactobacillales</taxon>
        <taxon>Lactobacillaceae</taxon>
        <taxon>Paucilactobacillus</taxon>
    </lineage>
</organism>
<feature type="active site" description="Acyl-ester intermediate" evidence="13">
    <location>
        <position position="65"/>
    </location>
</feature>
<comment type="pathway">
    <text evidence="2">Cell wall biogenesis; peptidoglycan biosynthesis.</text>
</comment>
<dbReference type="EMBL" id="AYYY01000036">
    <property type="protein sequence ID" value="KRM61162.1"/>
    <property type="molecule type" value="Genomic_DNA"/>
</dbReference>
<dbReference type="InterPro" id="IPR018044">
    <property type="entry name" value="Peptidase_S11"/>
</dbReference>
<reference evidence="17 18" key="1">
    <citation type="journal article" date="2015" name="Genome Announc.">
        <title>Expanding the biotechnology potential of lactobacilli through comparative genomics of 213 strains and associated genera.</title>
        <authorList>
            <person name="Sun Z."/>
            <person name="Harris H.M."/>
            <person name="McCann A."/>
            <person name="Guo C."/>
            <person name="Argimon S."/>
            <person name="Zhang W."/>
            <person name="Yang X."/>
            <person name="Jeffery I.B."/>
            <person name="Cooney J.C."/>
            <person name="Kagawa T.F."/>
            <person name="Liu W."/>
            <person name="Song Y."/>
            <person name="Salvetti E."/>
            <person name="Wrobel A."/>
            <person name="Rasinkangas P."/>
            <person name="Parkhill J."/>
            <person name="Rea M.C."/>
            <person name="O'Sullivan O."/>
            <person name="Ritari J."/>
            <person name="Douillard F.P."/>
            <person name="Paul Ross R."/>
            <person name="Yang R."/>
            <person name="Briner A.E."/>
            <person name="Felis G.E."/>
            <person name="de Vos W.M."/>
            <person name="Barrangou R."/>
            <person name="Klaenhammer T.R."/>
            <person name="Caufield P.W."/>
            <person name="Cui Y."/>
            <person name="Zhang H."/>
            <person name="O'Toole P.W."/>
        </authorList>
    </citation>
    <scope>NUCLEOTIDE SEQUENCE [LARGE SCALE GENOMIC DNA]</scope>
    <source>
        <strain evidence="17 18">DSM 20634</strain>
    </source>
</reference>
<dbReference type="STRING" id="1423813.FC26_GL001980"/>
<evidence type="ECO:0000256" key="11">
    <source>
        <dbReference type="ARBA" id="ARBA00023316"/>
    </source>
</evidence>
<dbReference type="Pfam" id="PF00768">
    <property type="entry name" value="Peptidase_S11"/>
    <property type="match status" value="1"/>
</dbReference>
<evidence type="ECO:0000256" key="14">
    <source>
        <dbReference type="PIRSR" id="PIRSR618044-2"/>
    </source>
</evidence>
<evidence type="ECO:0000256" key="7">
    <source>
        <dbReference type="ARBA" id="ARBA00022729"/>
    </source>
</evidence>
<dbReference type="GO" id="GO:0071555">
    <property type="term" value="P:cell wall organization"/>
    <property type="evidence" value="ECO:0007669"/>
    <property type="project" value="UniProtKB-KW"/>
</dbReference>
<comment type="caution">
    <text evidence="17">The sequence shown here is derived from an EMBL/GenBank/DDBJ whole genome shotgun (WGS) entry which is preliminary data.</text>
</comment>
<protein>
    <recommendedName>
        <fullName evidence="4">serine-type D-Ala-D-Ala carboxypeptidase</fullName>
        <ecNumber evidence="4">3.4.16.4</ecNumber>
    </recommendedName>
</protein>
<keyword evidence="10" id="KW-0573">Peptidoglycan synthesis</keyword>
<evidence type="ECO:0000256" key="10">
    <source>
        <dbReference type="ARBA" id="ARBA00022984"/>
    </source>
</evidence>
<evidence type="ECO:0000256" key="4">
    <source>
        <dbReference type="ARBA" id="ARBA00012448"/>
    </source>
</evidence>
<evidence type="ECO:0000256" key="1">
    <source>
        <dbReference type="ARBA" id="ARBA00003217"/>
    </source>
</evidence>
<feature type="binding site" evidence="14">
    <location>
        <position position="256"/>
    </location>
    <ligand>
        <name>substrate</name>
    </ligand>
</feature>
<dbReference type="GO" id="GO:0009252">
    <property type="term" value="P:peptidoglycan biosynthetic process"/>
    <property type="evidence" value="ECO:0007669"/>
    <property type="project" value="UniProtKB-UniPathway"/>
</dbReference>
<dbReference type="Gene3D" id="3.40.710.10">
    <property type="entry name" value="DD-peptidase/beta-lactamase superfamily"/>
    <property type="match status" value="1"/>
</dbReference>
<dbReference type="SMART" id="SM00936">
    <property type="entry name" value="PBP5_C"/>
    <property type="match status" value="1"/>
</dbReference>
<evidence type="ECO:0000256" key="3">
    <source>
        <dbReference type="ARBA" id="ARBA00007164"/>
    </source>
</evidence>
<dbReference type="InterPro" id="IPR037167">
    <property type="entry name" value="Peptidase_S11_C_sf"/>
</dbReference>
<dbReference type="UniPathway" id="UPA00219"/>
<sequence length="453" mass="48390">MMKKLKQLMISFLLAVLTLNLGLFGFSENAKAASTIDASAAMVVDAKTGQVIYQQNGSQKLAIASITKLLTVSVIINEINQHQLSWNSKVKISKAVAKMSKDSDFSNVELDQNQTYTVKQLVHATLIKSADAAAFALSTTNGDTVASFNKKMKTEAKKMGIKDAEIYNATGLSNGDLGSLRLKNVSKKAENKMSANDLAKMSQYIINHYPEILQITKTKSETFKTNATKSETIDNLNEMLPGDTNAPTKVTMDGLKTGSSDAAGNSFVGTGTYQNNRFITVVLHANGTNGTDTRFSETIQLLELVYTNYNQVTIKKGDQIDGLDTISVPAGKATTVALRAANDTTVWLPKNAKLSDLKHAVVLKSSMKDANDALQAPVKAGQTVGTAQLTGDNVASLAGNHIDVALAAQSSVAKANIFVRAARKVASFFTAGVVMSGHGIQWSMTALNRLVNG</sequence>
<evidence type="ECO:0000313" key="18">
    <source>
        <dbReference type="Proteomes" id="UP000051733"/>
    </source>
</evidence>
<keyword evidence="9" id="KW-0133">Cell shape</keyword>
<keyword evidence="18" id="KW-1185">Reference proteome</keyword>
<dbReference type="Proteomes" id="UP000051733">
    <property type="component" value="Unassembled WGS sequence"/>
</dbReference>
<feature type="active site" evidence="13">
    <location>
        <position position="129"/>
    </location>
</feature>
<proteinExistence type="inferred from homology"/>
<dbReference type="AlphaFoldDB" id="A0A0R2A3W9"/>
<dbReference type="GO" id="GO:0009002">
    <property type="term" value="F:serine-type D-Ala-D-Ala carboxypeptidase activity"/>
    <property type="evidence" value="ECO:0007669"/>
    <property type="project" value="UniProtKB-EC"/>
</dbReference>
<evidence type="ECO:0000256" key="5">
    <source>
        <dbReference type="ARBA" id="ARBA00022645"/>
    </source>
</evidence>
<dbReference type="InterPro" id="IPR012338">
    <property type="entry name" value="Beta-lactam/transpept-like"/>
</dbReference>
<evidence type="ECO:0000256" key="12">
    <source>
        <dbReference type="ARBA" id="ARBA00034000"/>
    </source>
</evidence>
<evidence type="ECO:0000256" key="6">
    <source>
        <dbReference type="ARBA" id="ARBA00022670"/>
    </source>
</evidence>
<evidence type="ECO:0000259" key="16">
    <source>
        <dbReference type="SMART" id="SM00936"/>
    </source>
</evidence>
<dbReference type="PATRIC" id="fig|1423813.3.peg.2013"/>
<comment type="similarity">
    <text evidence="3 15">Belongs to the peptidase S11 family.</text>
</comment>
<keyword evidence="11" id="KW-0961">Cell wall biogenesis/degradation</keyword>
<accession>A0A0R2A3W9</accession>
<dbReference type="InterPro" id="IPR015956">
    <property type="entry name" value="Peniciliin-bd_prot_C_sf"/>
</dbReference>
<feature type="active site" description="Proton acceptor" evidence="13">
    <location>
        <position position="68"/>
    </location>
</feature>
<dbReference type="SUPFAM" id="SSF69189">
    <property type="entry name" value="Penicillin-binding protein associated domain"/>
    <property type="match status" value="1"/>
</dbReference>
<evidence type="ECO:0000256" key="15">
    <source>
        <dbReference type="RuleBase" id="RU004016"/>
    </source>
</evidence>
<dbReference type="PANTHER" id="PTHR21581:SF11">
    <property type="entry name" value="D-ALANYL-D-ALANINE CARBOXYPEPTIDASE DACA"/>
    <property type="match status" value="1"/>
</dbReference>
<gene>
    <name evidence="17" type="ORF">FC26_GL001980</name>
</gene>
<comment type="function">
    <text evidence="1">Removes C-terminal D-alanyl residues from sugar-peptide cell wall precursors.</text>
</comment>
<evidence type="ECO:0000256" key="9">
    <source>
        <dbReference type="ARBA" id="ARBA00022960"/>
    </source>
</evidence>
<keyword evidence="5" id="KW-0121">Carboxypeptidase</keyword>
<dbReference type="GO" id="GO:0008360">
    <property type="term" value="P:regulation of cell shape"/>
    <property type="evidence" value="ECO:0007669"/>
    <property type="project" value="UniProtKB-KW"/>
</dbReference>
<dbReference type="PRINTS" id="PR00725">
    <property type="entry name" value="DADACBPTASE1"/>
</dbReference>
<evidence type="ECO:0000313" key="17">
    <source>
        <dbReference type="EMBL" id="KRM61162.1"/>
    </source>
</evidence>
<dbReference type="PANTHER" id="PTHR21581">
    <property type="entry name" value="D-ALANYL-D-ALANINE CARBOXYPEPTIDASE"/>
    <property type="match status" value="1"/>
</dbReference>
<name>A0A0R2A3W9_9LACO</name>
<dbReference type="Gene3D" id="2.60.410.10">
    <property type="entry name" value="D-Ala-D-Ala carboxypeptidase, C-terminal domain"/>
    <property type="match status" value="1"/>
</dbReference>